<dbReference type="InterPro" id="IPR010095">
    <property type="entry name" value="Cas12f1-like_TNB"/>
</dbReference>
<dbReference type="GO" id="GO:0006310">
    <property type="term" value="P:DNA recombination"/>
    <property type="evidence" value="ECO:0007669"/>
    <property type="project" value="UniProtKB-KW"/>
</dbReference>
<dbReference type="AlphaFoldDB" id="D7EA87"/>
<dbReference type="InterPro" id="IPR001959">
    <property type="entry name" value="Transposase"/>
</dbReference>
<feature type="domain" description="Probable transposase IS891/IS1136/IS1341" evidence="5">
    <location>
        <begin position="173"/>
        <end position="286"/>
    </location>
</feature>
<evidence type="ECO:0000256" key="2">
    <source>
        <dbReference type="ARBA" id="ARBA00022578"/>
    </source>
</evidence>
<dbReference type="GO" id="GO:0003677">
    <property type="term" value="F:DNA binding"/>
    <property type="evidence" value="ECO:0007669"/>
    <property type="project" value="UniProtKB-KW"/>
</dbReference>
<evidence type="ECO:0000259" key="5">
    <source>
        <dbReference type="Pfam" id="PF01385"/>
    </source>
</evidence>
<dbReference type="KEGG" id="mev:Metev_1928"/>
<dbReference type="RefSeq" id="WP_013195323.1">
    <property type="nucleotide sequence ID" value="NC_014253.1"/>
</dbReference>
<keyword evidence="3" id="KW-0238">DNA-binding</keyword>
<dbReference type="EMBL" id="CP002069">
    <property type="protein sequence ID" value="ADI74758.1"/>
    <property type="molecule type" value="Genomic_DNA"/>
</dbReference>
<name>D7EA87_METEZ</name>
<evidence type="ECO:0000313" key="8">
    <source>
        <dbReference type="Proteomes" id="UP000000391"/>
    </source>
</evidence>
<dbReference type="Pfam" id="PF01385">
    <property type="entry name" value="OrfB_IS605"/>
    <property type="match status" value="1"/>
</dbReference>
<dbReference type="GO" id="GO:0032196">
    <property type="term" value="P:transposition"/>
    <property type="evidence" value="ECO:0007669"/>
    <property type="project" value="UniProtKB-KW"/>
</dbReference>
<dbReference type="HOGENOM" id="CLU_032903_16_0_2"/>
<evidence type="ECO:0000313" key="7">
    <source>
        <dbReference type="EMBL" id="ADI74758.1"/>
    </source>
</evidence>
<sequence>MWYNIIVSRTETIRLNHENKLSRLCHISKNLYNQANYIIRQNWLNGYGYTKYEKVNEELKGTENYSILPSQTAQQTLKMVDKNWKSFFNSLKDYKINPHKYEGKPKPPNYKKKDGEFLLIFTSQQLTRGIKNNYLKFPKKLGLKIKTRLNEDTHIQQVRIVPLGVGYKCEIVYKQKIEHINLNENNIASIDLGINNIITMVNNIGEKPIVIKGGGVKSINQYYNKKKSQWKSFYDKRGFDETKRLEKIYQKRNNKINDFFHKVSKKIINYCIENNIGTLIVGYNEGWKQDSNIGKKNNQNFVQIPFFKLKKQIEYKAEDAGIKVVFQEESYTSKCSFLDDEPVERRTSYLGKRIKRGLFRSSNGTIINADVNGAYNIMKKAIPDLDGIECSVTPGEYISRM</sequence>
<proteinExistence type="inferred from homology"/>
<evidence type="ECO:0000259" key="6">
    <source>
        <dbReference type="Pfam" id="PF07282"/>
    </source>
</evidence>
<evidence type="ECO:0000256" key="3">
    <source>
        <dbReference type="ARBA" id="ARBA00023125"/>
    </source>
</evidence>
<keyword evidence="4" id="KW-0233">DNA recombination</keyword>
<comment type="similarity">
    <text evidence="1">In the C-terminal section; belongs to the transposase 35 family.</text>
</comment>
<keyword evidence="2" id="KW-0815">Transposition</keyword>
<evidence type="ECO:0000256" key="1">
    <source>
        <dbReference type="ARBA" id="ARBA00008761"/>
    </source>
</evidence>
<reference evidence="7 8" key="1">
    <citation type="submission" date="2010-06" db="EMBL/GenBank/DDBJ databases">
        <title>Complete sequence chromosome of Methanohalobium evestigatum Z-7303.</title>
        <authorList>
            <consortium name="US DOE Joint Genome Institute"/>
            <person name="Lucas S."/>
            <person name="Copeland A."/>
            <person name="Lapidus A."/>
            <person name="Cheng J.-F."/>
            <person name="Bruce D."/>
            <person name="Goodwin L."/>
            <person name="Pitluck S."/>
            <person name="Saunders E."/>
            <person name="Detter J.C."/>
            <person name="Han C."/>
            <person name="Tapia R."/>
            <person name="Land M."/>
            <person name="Hauser L."/>
            <person name="Kyrpides N."/>
            <person name="Mikhailova N."/>
            <person name="Sieprawska-Lupa M."/>
            <person name="Whitman W.B."/>
            <person name="Anderson I."/>
            <person name="Woyke T."/>
        </authorList>
    </citation>
    <scope>NUCLEOTIDE SEQUENCE [LARGE SCALE GENOMIC DNA]</scope>
    <source>
        <strain evidence="8">ATCC BAA-1072 / DSM 3721 / NBRC 107634 / OCM 161 / Z-7303</strain>
    </source>
</reference>
<gene>
    <name evidence="7" type="ordered locus">Metev_1928</name>
</gene>
<accession>D7EA87</accession>
<organism evidence="7 8">
    <name type="scientific">Methanohalobium evestigatum (strain ATCC BAA-1072 / DSM 3721 / NBRC 107634 / OCM 161 / Z-7303)</name>
    <dbReference type="NCBI Taxonomy" id="644295"/>
    <lineage>
        <taxon>Archaea</taxon>
        <taxon>Methanobacteriati</taxon>
        <taxon>Methanobacteriota</taxon>
        <taxon>Stenosarchaea group</taxon>
        <taxon>Methanomicrobia</taxon>
        <taxon>Methanosarcinales</taxon>
        <taxon>Methanosarcinaceae</taxon>
        <taxon>Methanohalobium</taxon>
    </lineage>
</organism>
<keyword evidence="8" id="KW-1185">Reference proteome</keyword>
<dbReference type="Proteomes" id="UP000000391">
    <property type="component" value="Chromosome"/>
</dbReference>
<evidence type="ECO:0000256" key="4">
    <source>
        <dbReference type="ARBA" id="ARBA00023172"/>
    </source>
</evidence>
<dbReference type="GeneID" id="9347587"/>
<dbReference type="NCBIfam" id="TIGR01766">
    <property type="entry name" value="IS200/IS605 family accessory protein TnpB-like domain"/>
    <property type="match status" value="1"/>
</dbReference>
<dbReference type="NCBIfam" id="NF040570">
    <property type="entry name" value="guided_TnpB"/>
    <property type="match status" value="1"/>
</dbReference>
<feature type="domain" description="Cas12f1-like TNB" evidence="6">
    <location>
        <begin position="306"/>
        <end position="377"/>
    </location>
</feature>
<protein>
    <submittedName>
        <fullName evidence="7">Transposase, IS605 OrfB family</fullName>
    </submittedName>
</protein>
<dbReference type="Pfam" id="PF07282">
    <property type="entry name" value="Cas12f1-like_TNB"/>
    <property type="match status" value="1"/>
</dbReference>